<proteinExistence type="inferred from homology"/>
<dbReference type="AlphaFoldDB" id="A0A9E8ZCG1"/>
<evidence type="ECO:0000313" key="13">
    <source>
        <dbReference type="EMBL" id="WAL60715.1"/>
    </source>
</evidence>
<dbReference type="FunFam" id="3.40.1190.20:FF:000001">
    <property type="entry name" value="Phosphofructokinase"/>
    <property type="match status" value="1"/>
</dbReference>
<dbReference type="RefSeq" id="WP_268610675.1">
    <property type="nucleotide sequence ID" value="NZ_CP113797.1"/>
</dbReference>
<dbReference type="PIRSF" id="PIRSF000535">
    <property type="entry name" value="1PFK/6PFK/LacC"/>
    <property type="match status" value="1"/>
</dbReference>
<keyword evidence="7 11" id="KW-0067">ATP-binding</keyword>
<dbReference type="EMBL" id="CP113797">
    <property type="protein sequence ID" value="WAL60715.1"/>
    <property type="molecule type" value="Genomic_DNA"/>
</dbReference>
<dbReference type="GO" id="GO:0016052">
    <property type="term" value="P:carbohydrate catabolic process"/>
    <property type="evidence" value="ECO:0007669"/>
    <property type="project" value="UniProtKB-ARBA"/>
</dbReference>
<dbReference type="PROSITE" id="PS00583">
    <property type="entry name" value="PFKB_KINASES_1"/>
    <property type="match status" value="1"/>
</dbReference>
<name>A0A9E8ZCG1_9CYAN</name>
<evidence type="ECO:0000256" key="7">
    <source>
        <dbReference type="ARBA" id="ARBA00022840"/>
    </source>
</evidence>
<evidence type="ECO:0000256" key="5">
    <source>
        <dbReference type="ARBA" id="ARBA00022741"/>
    </source>
</evidence>
<dbReference type="InterPro" id="IPR029056">
    <property type="entry name" value="Ribokinase-like"/>
</dbReference>
<dbReference type="NCBIfam" id="TIGR03828">
    <property type="entry name" value="pfkB"/>
    <property type="match status" value="1"/>
</dbReference>
<comment type="catalytic activity">
    <reaction evidence="9 11">
        <text>beta-D-fructose 1-phosphate + ATP = beta-D-fructose 1,6-bisphosphate + ADP + H(+)</text>
        <dbReference type="Rhea" id="RHEA:14213"/>
        <dbReference type="ChEBI" id="CHEBI:15378"/>
        <dbReference type="ChEBI" id="CHEBI:30616"/>
        <dbReference type="ChEBI" id="CHEBI:32966"/>
        <dbReference type="ChEBI" id="CHEBI:138881"/>
        <dbReference type="ChEBI" id="CHEBI:456216"/>
        <dbReference type="EC" id="2.7.1.56"/>
    </reaction>
</comment>
<dbReference type="Pfam" id="PF00294">
    <property type="entry name" value="PfkB"/>
    <property type="match status" value="1"/>
</dbReference>
<dbReference type="PANTHER" id="PTHR46566">
    <property type="entry name" value="1-PHOSPHOFRUCTOKINASE-RELATED"/>
    <property type="match status" value="1"/>
</dbReference>
<keyword evidence="14" id="KW-1185">Reference proteome</keyword>
<keyword evidence="4 10" id="KW-0808">Transferase</keyword>
<evidence type="ECO:0000256" key="1">
    <source>
        <dbReference type="ARBA" id="ARBA00010688"/>
    </source>
</evidence>
<evidence type="ECO:0000256" key="6">
    <source>
        <dbReference type="ARBA" id="ARBA00022777"/>
    </source>
</evidence>
<dbReference type="KEGG" id="tsin:OXH18_01575"/>
<dbReference type="Gene3D" id="3.40.1190.20">
    <property type="match status" value="1"/>
</dbReference>
<reference evidence="13" key="1">
    <citation type="submission" date="2022-12" db="EMBL/GenBank/DDBJ databases">
        <title>Polyphasic identification of a Novel Hot-Spring Cyanobacterium Ocullathermofonsia sinensis gen nov. sp. nov. and Genomic Insights on its Adaptations to the Thermal Habitat.</title>
        <authorList>
            <person name="Daroch M."/>
            <person name="Tang J."/>
            <person name="Jiang Y."/>
        </authorList>
    </citation>
    <scope>NUCLEOTIDE SEQUENCE</scope>
    <source>
        <strain evidence="13">PKUAC-SCTA174</strain>
    </source>
</reference>
<dbReference type="PANTHER" id="PTHR46566:SF5">
    <property type="entry name" value="1-PHOSPHOFRUCTOKINASE"/>
    <property type="match status" value="1"/>
</dbReference>
<organism evidence="13 14">
    <name type="scientific">Thermocoleostomius sinensis A174</name>
    <dbReference type="NCBI Taxonomy" id="2016057"/>
    <lineage>
        <taxon>Bacteria</taxon>
        <taxon>Bacillati</taxon>
        <taxon>Cyanobacteriota</taxon>
        <taxon>Cyanophyceae</taxon>
        <taxon>Oculatellales</taxon>
        <taxon>Oculatellaceae</taxon>
        <taxon>Thermocoleostomius</taxon>
    </lineage>
</organism>
<evidence type="ECO:0000256" key="3">
    <source>
        <dbReference type="ARBA" id="ARBA00013596"/>
    </source>
</evidence>
<dbReference type="EC" id="2.7.1.56" evidence="2 11"/>
<gene>
    <name evidence="13" type="primary">pfkB</name>
    <name evidence="13" type="ORF">OXH18_01575</name>
</gene>
<evidence type="ECO:0000256" key="9">
    <source>
        <dbReference type="ARBA" id="ARBA00047745"/>
    </source>
</evidence>
<dbReference type="GO" id="GO:0005829">
    <property type="term" value="C:cytosol"/>
    <property type="evidence" value="ECO:0007669"/>
    <property type="project" value="TreeGrafter"/>
</dbReference>
<comment type="similarity">
    <text evidence="1 11">Belongs to the carbohydrate kinase PfkB family.</text>
</comment>
<dbReference type="InterPro" id="IPR017583">
    <property type="entry name" value="Tagatose/fructose_Pkinase"/>
</dbReference>
<dbReference type="NCBIfam" id="TIGR03168">
    <property type="entry name" value="1-PFK"/>
    <property type="match status" value="1"/>
</dbReference>
<evidence type="ECO:0000313" key="14">
    <source>
        <dbReference type="Proteomes" id="UP001163152"/>
    </source>
</evidence>
<dbReference type="InterPro" id="IPR011611">
    <property type="entry name" value="PfkB_dom"/>
</dbReference>
<keyword evidence="6 11" id="KW-0418">Kinase</keyword>
<evidence type="ECO:0000256" key="2">
    <source>
        <dbReference type="ARBA" id="ARBA00012131"/>
    </source>
</evidence>
<evidence type="ECO:0000256" key="10">
    <source>
        <dbReference type="PIRNR" id="PIRNR000535"/>
    </source>
</evidence>
<evidence type="ECO:0000256" key="4">
    <source>
        <dbReference type="ARBA" id="ARBA00022679"/>
    </source>
</evidence>
<comment type="function">
    <text evidence="11">Catalyzes the ATP-dependent phosphorylation of fructose-l-phosphate to fructose-l,6-bisphosphate.</text>
</comment>
<dbReference type="GO" id="GO:0044281">
    <property type="term" value="P:small molecule metabolic process"/>
    <property type="evidence" value="ECO:0007669"/>
    <property type="project" value="UniProtKB-ARBA"/>
</dbReference>
<evidence type="ECO:0000256" key="11">
    <source>
        <dbReference type="RuleBase" id="RU369061"/>
    </source>
</evidence>
<evidence type="ECO:0000259" key="12">
    <source>
        <dbReference type="Pfam" id="PF00294"/>
    </source>
</evidence>
<sequence length="325" mass="34759">MNTMFSDSSTPRIATLTLNPAIDQTVAIPNFRAGTVNRVGWEQSDPGGKGVNVASFLAAFGFSVTVSGFLGHENAELFQTFFAHQGLCDRFLLIPGKTRVNVKIIDDAQEQVTDINFPGPSPTPEEITALHQRVDELAIDHDWFIVSGSLPASVSPNLYRDLTQRLKSQGKTVILDASGDSFRQALTAIPFAIKPNIDELQEYLGVSLRSEIEVLQAARGLVAEGIECVVVSMGAGGAIFVEADSAVWARPPQVNVISTVGAGDAMVAGLVAGKLRGFALADCARLATAFSIATLSQVGPRLPLPDRVEALMEQVQIEDLHSARF</sequence>
<dbReference type="GO" id="GO:0005524">
    <property type="term" value="F:ATP binding"/>
    <property type="evidence" value="ECO:0007669"/>
    <property type="project" value="UniProtKB-UniRule"/>
</dbReference>
<dbReference type="GO" id="GO:0008662">
    <property type="term" value="F:1-phosphofructokinase activity"/>
    <property type="evidence" value="ECO:0007669"/>
    <property type="project" value="UniProtKB-UniRule"/>
</dbReference>
<dbReference type="InterPro" id="IPR022463">
    <property type="entry name" value="1-PFruKinase"/>
</dbReference>
<feature type="domain" description="Carbohydrate kinase PfkB" evidence="12">
    <location>
        <begin position="31"/>
        <end position="306"/>
    </location>
</feature>
<dbReference type="CDD" id="cd01164">
    <property type="entry name" value="FruK_PfkB_like"/>
    <property type="match status" value="1"/>
</dbReference>
<dbReference type="SUPFAM" id="SSF53613">
    <property type="entry name" value="Ribokinase-like"/>
    <property type="match status" value="1"/>
</dbReference>
<dbReference type="InterPro" id="IPR002173">
    <property type="entry name" value="Carboh/pur_kinase_PfkB_CS"/>
</dbReference>
<keyword evidence="5 11" id="KW-0547">Nucleotide-binding</keyword>
<evidence type="ECO:0000256" key="8">
    <source>
        <dbReference type="ARBA" id="ARBA00032802"/>
    </source>
</evidence>
<protein>
    <recommendedName>
        <fullName evidence="3 11">1-phosphofructokinase</fullName>
        <shortName evidence="11">Fru1PK</shortName>
        <ecNumber evidence="2 11">2.7.1.56</ecNumber>
    </recommendedName>
    <alternativeName>
        <fullName evidence="8 11">Fructose 1-phosphate kinase</fullName>
    </alternativeName>
</protein>
<accession>A0A9E8ZCG1</accession>
<dbReference type="Proteomes" id="UP001163152">
    <property type="component" value="Chromosome"/>
</dbReference>
<dbReference type="PROSITE" id="PS00584">
    <property type="entry name" value="PFKB_KINASES_2"/>
    <property type="match status" value="1"/>
</dbReference>